<reference evidence="1" key="1">
    <citation type="submission" date="2020-05" db="EMBL/GenBank/DDBJ databases">
        <title>Mycena genomes resolve the evolution of fungal bioluminescence.</title>
        <authorList>
            <person name="Tsai I.J."/>
        </authorList>
    </citation>
    <scope>NUCLEOTIDE SEQUENCE</scope>
    <source>
        <strain evidence="1">110903Hualien_Pintung</strain>
    </source>
</reference>
<dbReference type="OrthoDB" id="21502at2759"/>
<evidence type="ECO:0000313" key="2">
    <source>
        <dbReference type="Proteomes" id="UP000613580"/>
    </source>
</evidence>
<dbReference type="Gene3D" id="3.30.559.10">
    <property type="entry name" value="Chloramphenicol acetyltransferase-like domain"/>
    <property type="match status" value="2"/>
</dbReference>
<sequence>MLSWILSWFLSTPPPKGMRVVRCTGLDLPALQLVLTNAFLVDSRLDSKKLEDSISLLVERKFPRAGARLALRNGKYEFQIPEHFDASTPAVAFTSENYPEPYDSASSRPSLANLQARSSEPFICDRPEIARFLRAPTCPTTGDDCLEPNTPVVHVHVTAFDDLTFVGVSASHAVFDALGTKTFVDAWMRVLSGEPLEDIPGMQWDAEPFADFAAAPVGWVQRGWFHLGFFAQLLFIVHFVWGLVRDPKECVKHVYVPKTFLEAEKKKIMQELKEAGSEEWVGSSDVLVAWWLQNVYRHRTDPTPLHLHIPVNLRDYPIFPTPSGNMELPYINNAVLSIHVEPFAVNTLGSTPLREIALRIRRAIIAYNNDVDGVRNDVGWRIANPGIVPFPCPPGATFSMQSSWRAAQFGKLDFSGTMPVGPVEGRKPKVFLVTSFATGKNMPLRESGAVEFENEDCIWMNEVRGEKDWEAIRRAGSFNWR</sequence>
<dbReference type="EMBL" id="JACAZE010000025">
    <property type="protein sequence ID" value="KAF7290961.1"/>
    <property type="molecule type" value="Genomic_DNA"/>
</dbReference>
<dbReference type="Proteomes" id="UP000613580">
    <property type="component" value="Unassembled WGS sequence"/>
</dbReference>
<dbReference type="AlphaFoldDB" id="A0A8H6S1G3"/>
<dbReference type="GO" id="GO:0016747">
    <property type="term" value="F:acyltransferase activity, transferring groups other than amino-acyl groups"/>
    <property type="evidence" value="ECO:0007669"/>
    <property type="project" value="TreeGrafter"/>
</dbReference>
<dbReference type="PANTHER" id="PTHR31642:SF294">
    <property type="entry name" value="ACETYLTRANSFERASE MATC1"/>
    <property type="match status" value="1"/>
</dbReference>
<dbReference type="Pfam" id="PF02458">
    <property type="entry name" value="Transferase"/>
    <property type="match status" value="1"/>
</dbReference>
<evidence type="ECO:0000313" key="1">
    <source>
        <dbReference type="EMBL" id="KAF7290961.1"/>
    </source>
</evidence>
<proteinExistence type="predicted"/>
<protein>
    <submittedName>
        <fullName evidence="1">Uncharacterized protein</fullName>
    </submittedName>
</protein>
<keyword evidence="2" id="KW-1185">Reference proteome</keyword>
<comment type="caution">
    <text evidence="1">The sequence shown here is derived from an EMBL/GenBank/DDBJ whole genome shotgun (WGS) entry which is preliminary data.</text>
</comment>
<gene>
    <name evidence="1" type="ORF">HMN09_01274800</name>
</gene>
<accession>A0A8H6S1G3</accession>
<organism evidence="1 2">
    <name type="scientific">Mycena chlorophos</name>
    <name type="common">Agaric fungus</name>
    <name type="synonym">Agaricus chlorophos</name>
    <dbReference type="NCBI Taxonomy" id="658473"/>
    <lineage>
        <taxon>Eukaryota</taxon>
        <taxon>Fungi</taxon>
        <taxon>Dikarya</taxon>
        <taxon>Basidiomycota</taxon>
        <taxon>Agaricomycotina</taxon>
        <taxon>Agaricomycetes</taxon>
        <taxon>Agaricomycetidae</taxon>
        <taxon>Agaricales</taxon>
        <taxon>Marasmiineae</taxon>
        <taxon>Mycenaceae</taxon>
        <taxon>Mycena</taxon>
    </lineage>
</organism>
<name>A0A8H6S1G3_MYCCL</name>
<dbReference type="InterPro" id="IPR023213">
    <property type="entry name" value="CAT-like_dom_sf"/>
</dbReference>
<dbReference type="InterPro" id="IPR050317">
    <property type="entry name" value="Plant_Fungal_Acyltransferase"/>
</dbReference>
<dbReference type="PANTHER" id="PTHR31642">
    <property type="entry name" value="TRICHOTHECENE 3-O-ACETYLTRANSFERASE"/>
    <property type="match status" value="1"/>
</dbReference>